<dbReference type="AlphaFoldDB" id="A0A8K0TDT1"/>
<evidence type="ECO:0000259" key="3">
    <source>
        <dbReference type="Pfam" id="PF13257"/>
    </source>
</evidence>
<proteinExistence type="predicted"/>
<feature type="domain" description="DUF4048" evidence="3">
    <location>
        <begin position="336"/>
        <end position="467"/>
    </location>
</feature>
<organism evidence="4 5">
    <name type="scientific">Plectosphaerella cucumerina</name>
    <dbReference type="NCBI Taxonomy" id="40658"/>
    <lineage>
        <taxon>Eukaryota</taxon>
        <taxon>Fungi</taxon>
        <taxon>Dikarya</taxon>
        <taxon>Ascomycota</taxon>
        <taxon>Pezizomycotina</taxon>
        <taxon>Sordariomycetes</taxon>
        <taxon>Hypocreomycetidae</taxon>
        <taxon>Glomerellales</taxon>
        <taxon>Plectosphaerellaceae</taxon>
        <taxon>Plectosphaerella</taxon>
    </lineage>
</organism>
<evidence type="ECO:0000256" key="2">
    <source>
        <dbReference type="SAM" id="MobiDB-lite"/>
    </source>
</evidence>
<accession>A0A8K0TDT1</accession>
<feature type="compositionally biased region" description="Polar residues" evidence="2">
    <location>
        <begin position="213"/>
        <end position="228"/>
    </location>
</feature>
<evidence type="ECO:0000256" key="1">
    <source>
        <dbReference type="SAM" id="Coils"/>
    </source>
</evidence>
<feature type="compositionally biased region" description="Polar residues" evidence="2">
    <location>
        <begin position="522"/>
        <end position="544"/>
    </location>
</feature>
<feature type="region of interest" description="Disordered" evidence="2">
    <location>
        <begin position="622"/>
        <end position="645"/>
    </location>
</feature>
<reference evidence="4" key="1">
    <citation type="journal article" date="2021" name="Nat. Commun.">
        <title>Genetic determinants of endophytism in the Arabidopsis root mycobiome.</title>
        <authorList>
            <person name="Mesny F."/>
            <person name="Miyauchi S."/>
            <person name="Thiergart T."/>
            <person name="Pickel B."/>
            <person name="Atanasova L."/>
            <person name="Karlsson M."/>
            <person name="Huettel B."/>
            <person name="Barry K.W."/>
            <person name="Haridas S."/>
            <person name="Chen C."/>
            <person name="Bauer D."/>
            <person name="Andreopoulos W."/>
            <person name="Pangilinan J."/>
            <person name="LaButti K."/>
            <person name="Riley R."/>
            <person name="Lipzen A."/>
            <person name="Clum A."/>
            <person name="Drula E."/>
            <person name="Henrissat B."/>
            <person name="Kohler A."/>
            <person name="Grigoriev I.V."/>
            <person name="Martin F.M."/>
            <person name="Hacquard S."/>
        </authorList>
    </citation>
    <scope>NUCLEOTIDE SEQUENCE</scope>
    <source>
        <strain evidence="4">MPI-CAGE-AT-0016</strain>
    </source>
</reference>
<name>A0A8K0TDT1_9PEZI</name>
<dbReference type="InterPro" id="IPR025122">
    <property type="entry name" value="DUF4048"/>
</dbReference>
<feature type="region of interest" description="Disordered" evidence="2">
    <location>
        <begin position="481"/>
        <end position="505"/>
    </location>
</feature>
<dbReference type="Pfam" id="PF13257">
    <property type="entry name" value="DUF4048"/>
    <property type="match status" value="1"/>
</dbReference>
<sequence length="645" mass="71192">MTAIFLLQICSISSCSNILLHDHQKHLNSYKAFVARRTNNTHSSAGRYRHNRRVNAQTAHSLKRRRFSDTICSAATFTQQPPSKRLLTLSKMQSTQHIRRRSSIVARTSSELSAVTVDATAMNAASAITTAAAPSLPPRPCRFSVHEAQMQLEGKTPAPAASDETMPPPPPPEDFTFGRLSRSTSSASRNTHRLSLTLPIAPPTSDPSRPPSTVLSSYPATPVDSTVTSPVEPSEFIIAIAAQERKVLEIREELARAEADLDRLKKQWAVQEAYQKRNAARNIEPLRPRGPQLDKAAVDEAAAVRRSIDIDRKKAMLLSGQNTPKEGRRRVMRGGHTRTLSLLSPMKPDTPFAVHEDTDNLINFDTAPSTPMSSRASMTPASMMLNKRASWQPRAYQPNQQGVKQIAEDLRTGLWNFMEDIRQATVGDEPITGHPVTPNMQDKPVRRQRPMSIAGDQDTIRASASRSKAPLTRAFEPPVSLIDSPIQAPPPTQERPTLKPKGKAKHFSWQPLTLDSLDDNDWSNWESPSTSSAKSARWSGSTVGTGEGIAPIPERADEHETPLKKKSSRASIKIDTKTDRIADVLGTPVLSPAKLEEILPNMVNKLSPSNIKRTANDLLNEWERSLSPPQKERAARAEATKENHV</sequence>
<dbReference type="EMBL" id="JAGPXD010000003">
    <property type="protein sequence ID" value="KAH7361998.1"/>
    <property type="molecule type" value="Genomic_DNA"/>
</dbReference>
<dbReference type="Proteomes" id="UP000813385">
    <property type="component" value="Unassembled WGS sequence"/>
</dbReference>
<gene>
    <name evidence="4" type="ORF">B0T11DRAFT_79397</name>
</gene>
<keyword evidence="1" id="KW-0175">Coiled coil</keyword>
<feature type="region of interest" description="Disordered" evidence="2">
    <location>
        <begin position="518"/>
        <end position="569"/>
    </location>
</feature>
<feature type="compositionally biased region" description="Basic and acidic residues" evidence="2">
    <location>
        <begin position="630"/>
        <end position="645"/>
    </location>
</feature>
<comment type="caution">
    <text evidence="4">The sequence shown here is derived from an EMBL/GenBank/DDBJ whole genome shotgun (WGS) entry which is preliminary data.</text>
</comment>
<evidence type="ECO:0000313" key="4">
    <source>
        <dbReference type="EMBL" id="KAH7361998.1"/>
    </source>
</evidence>
<protein>
    <recommendedName>
        <fullName evidence="3">DUF4048 domain-containing protein</fullName>
    </recommendedName>
</protein>
<keyword evidence="5" id="KW-1185">Reference proteome</keyword>
<feature type="compositionally biased region" description="Pro residues" evidence="2">
    <location>
        <begin position="200"/>
        <end position="210"/>
    </location>
</feature>
<dbReference type="OrthoDB" id="4097086at2759"/>
<feature type="coiled-coil region" evidence="1">
    <location>
        <begin position="240"/>
        <end position="267"/>
    </location>
</feature>
<feature type="region of interest" description="Disordered" evidence="2">
    <location>
        <begin position="151"/>
        <end position="228"/>
    </location>
</feature>
<evidence type="ECO:0000313" key="5">
    <source>
        <dbReference type="Proteomes" id="UP000813385"/>
    </source>
</evidence>
<feature type="compositionally biased region" description="Basic and acidic residues" evidence="2">
    <location>
        <begin position="554"/>
        <end position="563"/>
    </location>
</feature>